<evidence type="ECO:0000256" key="1">
    <source>
        <dbReference type="SAM" id="Phobius"/>
    </source>
</evidence>
<feature type="transmembrane region" description="Helical" evidence="1">
    <location>
        <begin position="23"/>
        <end position="48"/>
    </location>
</feature>
<sequence length="132" mass="14671">MKRILSKVVNTKPDISTIKEHKWVLNTVMIIGGILIGAGVADCLMSLNQLNVDQLARGLTIFSAGVTICVLVDNTKAQKATNKTHQETQIQLKNVEKQLEAILHSQQLTEQQIQEIKERALKDNEKTSALKL</sequence>
<gene>
    <name evidence="2" type="ORF">J42TS3_16100</name>
</gene>
<keyword evidence="1" id="KW-1133">Transmembrane helix</keyword>
<name>A0ABQ4M9B7_9BACL</name>
<proteinExistence type="predicted"/>
<dbReference type="Proteomes" id="UP000679992">
    <property type="component" value="Unassembled WGS sequence"/>
</dbReference>
<dbReference type="EMBL" id="BOSL01000004">
    <property type="protein sequence ID" value="GIP52575.1"/>
    <property type="molecule type" value="Genomic_DNA"/>
</dbReference>
<evidence type="ECO:0008006" key="4">
    <source>
        <dbReference type="Google" id="ProtNLM"/>
    </source>
</evidence>
<comment type="caution">
    <text evidence="2">The sequence shown here is derived from an EMBL/GenBank/DDBJ whole genome shotgun (WGS) entry which is preliminary data.</text>
</comment>
<protein>
    <recommendedName>
        <fullName evidence="4">Holin</fullName>
    </recommendedName>
</protein>
<keyword evidence="1" id="KW-0812">Transmembrane</keyword>
<reference evidence="2 3" key="1">
    <citation type="submission" date="2021-03" db="EMBL/GenBank/DDBJ databases">
        <title>Antimicrobial resistance genes in bacteria isolated from Japanese honey, and their potential for conferring macrolide and lincosamide resistance in the American foulbrood pathogen Paenibacillus larvae.</title>
        <authorList>
            <person name="Okamoto M."/>
            <person name="Kumagai M."/>
            <person name="Kanamori H."/>
            <person name="Takamatsu D."/>
        </authorList>
    </citation>
    <scope>NUCLEOTIDE SEQUENCE [LARGE SCALE GENOMIC DNA]</scope>
    <source>
        <strain evidence="2 3">J42TS3</strain>
    </source>
</reference>
<dbReference type="RefSeq" id="WP_213654340.1">
    <property type="nucleotide sequence ID" value="NZ_BOSL01000004.1"/>
</dbReference>
<feature type="transmembrane region" description="Helical" evidence="1">
    <location>
        <begin position="54"/>
        <end position="72"/>
    </location>
</feature>
<accession>A0ABQ4M9B7</accession>
<evidence type="ECO:0000313" key="2">
    <source>
        <dbReference type="EMBL" id="GIP52575.1"/>
    </source>
</evidence>
<organism evidence="2 3">
    <name type="scientific">Paenibacillus vini</name>
    <dbReference type="NCBI Taxonomy" id="1476024"/>
    <lineage>
        <taxon>Bacteria</taxon>
        <taxon>Bacillati</taxon>
        <taxon>Bacillota</taxon>
        <taxon>Bacilli</taxon>
        <taxon>Bacillales</taxon>
        <taxon>Paenibacillaceae</taxon>
        <taxon>Paenibacillus</taxon>
    </lineage>
</organism>
<keyword evidence="1" id="KW-0472">Membrane</keyword>
<evidence type="ECO:0000313" key="3">
    <source>
        <dbReference type="Proteomes" id="UP000679992"/>
    </source>
</evidence>
<keyword evidence="3" id="KW-1185">Reference proteome</keyword>